<dbReference type="Gene3D" id="3.40.190.10">
    <property type="entry name" value="Periplasmic binding protein-like II"/>
    <property type="match status" value="2"/>
</dbReference>
<proteinExistence type="inferred from homology"/>
<dbReference type="GO" id="GO:0000976">
    <property type="term" value="F:transcription cis-regulatory region binding"/>
    <property type="evidence" value="ECO:0007669"/>
    <property type="project" value="TreeGrafter"/>
</dbReference>
<protein>
    <submittedName>
        <fullName evidence="6">Transcriptional regulator, LysR family</fullName>
    </submittedName>
</protein>
<feature type="domain" description="HTH lysR-type" evidence="5">
    <location>
        <begin position="5"/>
        <end position="62"/>
    </location>
</feature>
<evidence type="ECO:0000256" key="1">
    <source>
        <dbReference type="ARBA" id="ARBA00009437"/>
    </source>
</evidence>
<keyword evidence="4" id="KW-0804">Transcription</keyword>
<dbReference type="SUPFAM" id="SSF53850">
    <property type="entry name" value="Periplasmic binding protein-like II"/>
    <property type="match status" value="1"/>
</dbReference>
<dbReference type="OrthoDB" id="8479357at2"/>
<keyword evidence="2" id="KW-0805">Transcription regulation</keyword>
<sequence>MYDRMEGRLVKTFIALWEERSISRAAERLGYVQSTVTVHLKLLEEQLGRQLYVRSSRGVTPTESGEKVAPFMYRFLQLASTMEEAISGDDKPNGIVSIRLLESFYVSEWGNWLGRFLHEYPNIRVKIETGFQTDTVQEVLRHRIELGIVPMQPEAEELIFEPLVEDELVIAVSQEWGRKWAAEGWRALEGAPLLSFGEQCIYHTIGHRWLQQQHAVEHMALPSLDMVKQLIRSGLGIACLPRRTITQEAAEGQIVILPMNKPMMITHGIITHRERSLSNAARVFKEALMKHFNGTNEEDET</sequence>
<evidence type="ECO:0000313" key="7">
    <source>
        <dbReference type="Proteomes" id="UP000005387"/>
    </source>
</evidence>
<dbReference type="PROSITE" id="PS50931">
    <property type="entry name" value="HTH_LYSR"/>
    <property type="match status" value="1"/>
</dbReference>
<evidence type="ECO:0000259" key="5">
    <source>
        <dbReference type="PROSITE" id="PS50931"/>
    </source>
</evidence>
<accession>E0I8E3</accession>
<dbReference type="STRING" id="717606.PaecuDRAFT_1894"/>
<evidence type="ECO:0000256" key="2">
    <source>
        <dbReference type="ARBA" id="ARBA00023015"/>
    </source>
</evidence>
<dbReference type="EMBL" id="AEDD01000004">
    <property type="protein sequence ID" value="EFM11448.1"/>
    <property type="molecule type" value="Genomic_DNA"/>
</dbReference>
<dbReference type="GO" id="GO:0003700">
    <property type="term" value="F:DNA-binding transcription factor activity"/>
    <property type="evidence" value="ECO:0007669"/>
    <property type="project" value="InterPro"/>
</dbReference>
<dbReference type="CDD" id="cd05466">
    <property type="entry name" value="PBP2_LTTR_substrate"/>
    <property type="match status" value="1"/>
</dbReference>
<gene>
    <name evidence="6" type="ORF">PaecuDRAFT_1894</name>
</gene>
<comment type="similarity">
    <text evidence="1">Belongs to the LysR transcriptional regulatory family.</text>
</comment>
<name>E0I8E3_9BACL</name>
<keyword evidence="7" id="KW-1185">Reference proteome</keyword>
<dbReference type="Proteomes" id="UP000005387">
    <property type="component" value="Unassembled WGS sequence"/>
</dbReference>
<dbReference type="InterPro" id="IPR005119">
    <property type="entry name" value="LysR_subst-bd"/>
</dbReference>
<dbReference type="AlphaFoldDB" id="E0I8E3"/>
<dbReference type="RefSeq" id="WP_006037904.1">
    <property type="nucleotide sequence ID" value="NZ_AEDD01000004.1"/>
</dbReference>
<dbReference type="PANTHER" id="PTHR30126:SF40">
    <property type="entry name" value="HTH-TYPE TRANSCRIPTIONAL REGULATOR GLTR"/>
    <property type="match status" value="1"/>
</dbReference>
<dbReference type="InterPro" id="IPR036388">
    <property type="entry name" value="WH-like_DNA-bd_sf"/>
</dbReference>
<dbReference type="InterPro" id="IPR036390">
    <property type="entry name" value="WH_DNA-bd_sf"/>
</dbReference>
<evidence type="ECO:0000256" key="4">
    <source>
        <dbReference type="ARBA" id="ARBA00023163"/>
    </source>
</evidence>
<dbReference type="eggNOG" id="COG0583">
    <property type="taxonomic scope" value="Bacteria"/>
</dbReference>
<dbReference type="Pfam" id="PF00126">
    <property type="entry name" value="HTH_1"/>
    <property type="match status" value="1"/>
</dbReference>
<dbReference type="PANTHER" id="PTHR30126">
    <property type="entry name" value="HTH-TYPE TRANSCRIPTIONAL REGULATOR"/>
    <property type="match status" value="1"/>
</dbReference>
<dbReference type="InterPro" id="IPR000847">
    <property type="entry name" value="LysR_HTH_N"/>
</dbReference>
<keyword evidence="3" id="KW-0238">DNA-binding</keyword>
<dbReference type="Pfam" id="PF03466">
    <property type="entry name" value="LysR_substrate"/>
    <property type="match status" value="1"/>
</dbReference>
<organism evidence="6 7">
    <name type="scientific">Paenibacillus curdlanolyticus YK9</name>
    <dbReference type="NCBI Taxonomy" id="717606"/>
    <lineage>
        <taxon>Bacteria</taxon>
        <taxon>Bacillati</taxon>
        <taxon>Bacillota</taxon>
        <taxon>Bacilli</taxon>
        <taxon>Bacillales</taxon>
        <taxon>Paenibacillaceae</taxon>
        <taxon>Paenibacillus</taxon>
    </lineage>
</organism>
<reference evidence="6 7" key="1">
    <citation type="submission" date="2010-07" db="EMBL/GenBank/DDBJ databases">
        <title>The draft genome of Paenibacillus curdlanolyticus YK9.</title>
        <authorList>
            <consortium name="US DOE Joint Genome Institute (JGI-PGF)"/>
            <person name="Lucas S."/>
            <person name="Copeland A."/>
            <person name="Lapidus A."/>
            <person name="Cheng J.-F."/>
            <person name="Bruce D."/>
            <person name="Goodwin L."/>
            <person name="Pitluck S."/>
            <person name="Land M.L."/>
            <person name="Hauser L."/>
            <person name="Chang Y.-J."/>
            <person name="Jeffries C."/>
            <person name="Anderson I.J."/>
            <person name="Johnson E."/>
            <person name="Loganathan U."/>
            <person name="Mulhopadhyay B."/>
            <person name="Kyrpides N."/>
            <person name="Woyke T.J."/>
        </authorList>
    </citation>
    <scope>NUCLEOTIDE SEQUENCE [LARGE SCALE GENOMIC DNA]</scope>
    <source>
        <strain evidence="6 7">YK9</strain>
    </source>
</reference>
<evidence type="ECO:0000313" key="6">
    <source>
        <dbReference type="EMBL" id="EFM11448.1"/>
    </source>
</evidence>
<evidence type="ECO:0000256" key="3">
    <source>
        <dbReference type="ARBA" id="ARBA00023125"/>
    </source>
</evidence>
<dbReference type="Gene3D" id="1.10.10.10">
    <property type="entry name" value="Winged helix-like DNA-binding domain superfamily/Winged helix DNA-binding domain"/>
    <property type="match status" value="1"/>
</dbReference>
<dbReference type="SUPFAM" id="SSF46785">
    <property type="entry name" value="Winged helix' DNA-binding domain"/>
    <property type="match status" value="1"/>
</dbReference>